<feature type="domain" description="C2" evidence="3">
    <location>
        <begin position="1"/>
        <end position="126"/>
    </location>
</feature>
<evidence type="ECO:0000256" key="2">
    <source>
        <dbReference type="SAM" id="MobiDB-lite"/>
    </source>
</evidence>
<proteinExistence type="predicted"/>
<dbReference type="PANTHER" id="PTHR10857:SF106">
    <property type="entry name" value="C2 DOMAIN-CONTAINING PROTEIN"/>
    <property type="match status" value="1"/>
</dbReference>
<comment type="caution">
    <text evidence="5">The sequence shown here is derived from an EMBL/GenBank/DDBJ whole genome shotgun (WGS) entry which is preliminary data.</text>
</comment>
<evidence type="ECO:0000259" key="3">
    <source>
        <dbReference type="PROSITE" id="PS50004"/>
    </source>
</evidence>
<dbReference type="InterPro" id="IPR002035">
    <property type="entry name" value="VWF_A"/>
</dbReference>
<organism evidence="5 6">
    <name type="scientific">Nitzschia inconspicua</name>
    <dbReference type="NCBI Taxonomy" id="303405"/>
    <lineage>
        <taxon>Eukaryota</taxon>
        <taxon>Sar</taxon>
        <taxon>Stramenopiles</taxon>
        <taxon>Ochrophyta</taxon>
        <taxon>Bacillariophyta</taxon>
        <taxon>Bacillariophyceae</taxon>
        <taxon>Bacillariophycidae</taxon>
        <taxon>Bacillariales</taxon>
        <taxon>Bacillariaceae</taxon>
        <taxon>Nitzschia</taxon>
    </lineage>
</organism>
<keyword evidence="1" id="KW-0677">Repeat</keyword>
<accession>A0A9K3PX41</accession>
<dbReference type="GO" id="GO:0071277">
    <property type="term" value="P:cellular response to calcium ion"/>
    <property type="evidence" value="ECO:0007669"/>
    <property type="project" value="TreeGrafter"/>
</dbReference>
<evidence type="ECO:0000313" key="6">
    <source>
        <dbReference type="Proteomes" id="UP000693970"/>
    </source>
</evidence>
<dbReference type="PROSITE" id="PS50234">
    <property type="entry name" value="VWFA"/>
    <property type="match status" value="1"/>
</dbReference>
<feature type="region of interest" description="Disordered" evidence="2">
    <location>
        <begin position="735"/>
        <end position="764"/>
    </location>
</feature>
<dbReference type="AlphaFoldDB" id="A0A9K3PX41"/>
<dbReference type="InterPro" id="IPR000008">
    <property type="entry name" value="C2_dom"/>
</dbReference>
<evidence type="ECO:0000259" key="4">
    <source>
        <dbReference type="PROSITE" id="PS50234"/>
    </source>
</evidence>
<dbReference type="Pfam" id="PF07002">
    <property type="entry name" value="Copine"/>
    <property type="match status" value="1"/>
</dbReference>
<name>A0A9K3PX41_9STRA</name>
<reference evidence="5" key="2">
    <citation type="submission" date="2021-04" db="EMBL/GenBank/DDBJ databases">
        <authorList>
            <person name="Podell S."/>
        </authorList>
    </citation>
    <scope>NUCLEOTIDE SEQUENCE</scope>
    <source>
        <strain evidence="5">Hildebrandi</strain>
    </source>
</reference>
<feature type="region of interest" description="Disordered" evidence="2">
    <location>
        <begin position="360"/>
        <end position="407"/>
    </location>
</feature>
<evidence type="ECO:0000256" key="1">
    <source>
        <dbReference type="ARBA" id="ARBA00022737"/>
    </source>
</evidence>
<keyword evidence="6" id="KW-1185">Reference proteome</keyword>
<dbReference type="Pfam" id="PF00168">
    <property type="entry name" value="C2"/>
    <property type="match status" value="2"/>
</dbReference>
<dbReference type="InterPro" id="IPR045052">
    <property type="entry name" value="Copine"/>
</dbReference>
<dbReference type="CDD" id="cd04047">
    <property type="entry name" value="C2B_Copine"/>
    <property type="match status" value="1"/>
</dbReference>
<feature type="domain" description="VWFA" evidence="4">
    <location>
        <begin position="424"/>
        <end position="637"/>
    </location>
</feature>
<dbReference type="InterPro" id="IPR037768">
    <property type="entry name" value="C2B_Copine"/>
</dbReference>
<evidence type="ECO:0000313" key="5">
    <source>
        <dbReference type="EMBL" id="KAG7360284.1"/>
    </source>
</evidence>
<dbReference type="EMBL" id="JAGRRH010000013">
    <property type="protein sequence ID" value="KAG7360284.1"/>
    <property type="molecule type" value="Genomic_DNA"/>
</dbReference>
<dbReference type="SMART" id="SM00327">
    <property type="entry name" value="VWA"/>
    <property type="match status" value="1"/>
</dbReference>
<dbReference type="GO" id="GO:0005544">
    <property type="term" value="F:calcium-dependent phospholipid binding"/>
    <property type="evidence" value="ECO:0007669"/>
    <property type="project" value="InterPro"/>
</dbReference>
<reference evidence="5" key="1">
    <citation type="journal article" date="2021" name="Sci. Rep.">
        <title>Diploid genomic architecture of Nitzschia inconspicua, an elite biomass production diatom.</title>
        <authorList>
            <person name="Oliver A."/>
            <person name="Podell S."/>
            <person name="Pinowska A."/>
            <person name="Traller J.C."/>
            <person name="Smith S.R."/>
            <person name="McClure R."/>
            <person name="Beliaev A."/>
            <person name="Bohutskyi P."/>
            <person name="Hill E.A."/>
            <person name="Rabines A."/>
            <person name="Zheng H."/>
            <person name="Allen L.Z."/>
            <person name="Kuo A."/>
            <person name="Grigoriev I.V."/>
            <person name="Allen A.E."/>
            <person name="Hazlebeck D."/>
            <person name="Allen E.E."/>
        </authorList>
    </citation>
    <scope>NUCLEOTIDE SEQUENCE</scope>
    <source>
        <strain evidence="5">Hildebrandi</strain>
    </source>
</reference>
<dbReference type="GO" id="GO:0005886">
    <property type="term" value="C:plasma membrane"/>
    <property type="evidence" value="ECO:0007669"/>
    <property type="project" value="TreeGrafter"/>
</dbReference>
<dbReference type="PROSITE" id="PS50004">
    <property type="entry name" value="C2"/>
    <property type="match status" value="1"/>
</dbReference>
<gene>
    <name evidence="5" type="ORF">IV203_035383</name>
</gene>
<protein>
    <submittedName>
        <fullName evidence="5">Copine family protein</fullName>
    </submittedName>
</protein>
<dbReference type="PANTHER" id="PTHR10857">
    <property type="entry name" value="COPINE"/>
    <property type="match status" value="1"/>
</dbReference>
<sequence length="811" mass="87152">MRNINENGGVRNSGNKAKVNIKLYASRLKNVAGAFKGTSDPYAVVTLLAGGPNEIPRVLGKTEVIKNSLSPDWITQFTVDYEFGKETRINIGIFDEVRKTGKHKPMGSAQFELGEILGSRGNVKAKSLKTGGTLFCRVTKTADEDYGILQLQLCGEDLKVSEGGGLFGRGKPDPFFILNAQSAHAGGNRVWHQEYRSEVSRENDRPQWNLLEISMERICGGDRDRAIQIEVYSWEKNGNHKRVGKFETSVNGMLTAANVSDRGLELVSKGKSSGKIFVLQACVSGGSALPPSMPLGITGSAPPISITPSDPSTETLSELSASLPATSTSSENSLPEPLPPPMLPSVSSYPITISDSASSLPPAIPPPAFDLSEGPKFGSSGDLSEDMGTLDISSRKPSAPYGSPPSRKKKAEFVDYISGGLEMNLSIAIDFTGSNGDPRIPGTLHHIHRSGELNDYEKAITAVGSVIARYDSDQRFPVLGFGAKYDGSIRHCFQVGSSSELAGLKGVLEGYRSVFSTGLTMSGPTVFAEVIQHAAIQAQREFERKQSLGKQSYSILLILTDGAVTDEQQTTVALKYASSAPLSIVIVGVGNDNFSKMKFLDTVHKEDSDMRDIVKFVEFNRFRNDRTGLTRETLSEIPSQVVQYFHEKGIQPLPPVSGSMADVFADAYNSADDIELDFDFGEDGSIRLANSKQATWNANHYGDAALFMTNSPTTFSGNSSVYGVSSTSPYNVSTNVSLSPGREKPKLSPYVGTASTNSSNRSSEEIVVQVKVPANVQPGSQLRIRNPMNGNEKVVAVPMGVPPGGTFTALV</sequence>
<dbReference type="Proteomes" id="UP000693970">
    <property type="component" value="Unassembled WGS sequence"/>
</dbReference>
<feature type="compositionally biased region" description="Low complexity" evidence="2">
    <location>
        <begin position="300"/>
        <end position="335"/>
    </location>
</feature>
<dbReference type="InterPro" id="IPR010734">
    <property type="entry name" value="Copine_C"/>
</dbReference>
<feature type="region of interest" description="Disordered" evidence="2">
    <location>
        <begin position="294"/>
        <end position="343"/>
    </location>
</feature>
<dbReference type="SMART" id="SM00239">
    <property type="entry name" value="C2"/>
    <property type="match status" value="2"/>
</dbReference>
<dbReference type="OrthoDB" id="5855668at2759"/>